<evidence type="ECO:0000313" key="2">
    <source>
        <dbReference type="EMBL" id="KAL3422098.1"/>
    </source>
</evidence>
<dbReference type="InterPro" id="IPR016161">
    <property type="entry name" value="Ald_DH/histidinol_DH"/>
</dbReference>
<name>A0ABR4PFI6_9HELO</name>
<accession>A0ABR4PFI6</accession>
<keyword evidence="1" id="KW-0472">Membrane</keyword>
<keyword evidence="1" id="KW-0812">Transmembrane</keyword>
<dbReference type="Proteomes" id="UP001629113">
    <property type="component" value="Unassembled WGS sequence"/>
</dbReference>
<dbReference type="PANTHER" id="PTHR43111:SF1">
    <property type="entry name" value="ALDEHYDE DEHYDROGENASE B-RELATED"/>
    <property type="match status" value="1"/>
</dbReference>
<keyword evidence="1" id="KW-1133">Transmembrane helix</keyword>
<keyword evidence="3" id="KW-1185">Reference proteome</keyword>
<dbReference type="Gene3D" id="3.40.309.10">
    <property type="entry name" value="Aldehyde Dehydrogenase, Chain A, domain 2"/>
    <property type="match status" value="1"/>
</dbReference>
<evidence type="ECO:0000313" key="3">
    <source>
        <dbReference type="Proteomes" id="UP001629113"/>
    </source>
</evidence>
<reference evidence="2 3" key="1">
    <citation type="submission" date="2024-06" db="EMBL/GenBank/DDBJ databases">
        <title>Complete genome of Phlyctema vagabunda strain 19-DSS-EL-015.</title>
        <authorList>
            <person name="Fiorenzani C."/>
        </authorList>
    </citation>
    <scope>NUCLEOTIDE SEQUENCE [LARGE SCALE GENOMIC DNA]</scope>
    <source>
        <strain evidence="2 3">19-DSS-EL-015</strain>
    </source>
</reference>
<dbReference type="Gene3D" id="3.40.605.10">
    <property type="entry name" value="Aldehyde Dehydrogenase, Chain A, domain 1"/>
    <property type="match status" value="1"/>
</dbReference>
<dbReference type="SUPFAM" id="SSF53720">
    <property type="entry name" value="ALDH-like"/>
    <property type="match status" value="1"/>
</dbReference>
<proteinExistence type="predicted"/>
<feature type="transmembrane region" description="Helical" evidence="1">
    <location>
        <begin position="423"/>
        <end position="444"/>
    </location>
</feature>
<dbReference type="InterPro" id="IPR016162">
    <property type="entry name" value="Ald_DH_N"/>
</dbReference>
<gene>
    <name evidence="2" type="ORF">PVAG01_06254</name>
</gene>
<organism evidence="2 3">
    <name type="scientific">Phlyctema vagabunda</name>
    <dbReference type="NCBI Taxonomy" id="108571"/>
    <lineage>
        <taxon>Eukaryota</taxon>
        <taxon>Fungi</taxon>
        <taxon>Dikarya</taxon>
        <taxon>Ascomycota</taxon>
        <taxon>Pezizomycotina</taxon>
        <taxon>Leotiomycetes</taxon>
        <taxon>Helotiales</taxon>
        <taxon>Dermateaceae</taxon>
        <taxon>Phlyctema</taxon>
    </lineage>
</organism>
<dbReference type="PANTHER" id="PTHR43111">
    <property type="entry name" value="ALDEHYDE DEHYDROGENASE B-RELATED"/>
    <property type="match status" value="1"/>
</dbReference>
<evidence type="ECO:0000256" key="1">
    <source>
        <dbReference type="SAM" id="Phobius"/>
    </source>
</evidence>
<sequence length="459" mass="50332">MANRLDSGLATLLASVTDGRTENVRYRQNELFRLHTGLKEKSDEIRLSISQTTLSNSKDAETEFFLGMDALRLAYEELDFEKAIKDEYLVANGADNPTRRVGLGLVAIRPAEHSRFYSIISPLASAISAGNCVLLELKAAQSPLDELLSSILSALLDQETFFVSTTTLKIDDIASVNYVVDQTASTASGSSRTVALIDRSADLDQAAKSIVAARLFSNGASPYAPYLVLVNDFVSEAFRQSCFKYAKTLRADQVRGQPKNELPQYIQEAKSEGQIKTHSSVPGFTIIEIKDPSFEPLKSKLNGPYITTLTSSGLVSSVSSLRNEPTFLATYIFSSPKAAKFLSEQIASHVSYINQIPSRLLVGPASLPAHPHQLHPRYTTEMFSQPRPQVIEQVKDSEISTEIKDLRPTGQRPGHAVGFFEQGIFLGLGITAFVILPSLGYGIFRIGREAWRFALKSSA</sequence>
<comment type="caution">
    <text evidence="2">The sequence shown here is derived from an EMBL/GenBank/DDBJ whole genome shotgun (WGS) entry which is preliminary data.</text>
</comment>
<dbReference type="InterPro" id="IPR016163">
    <property type="entry name" value="Ald_DH_C"/>
</dbReference>
<dbReference type="EMBL" id="JBFCZG010000005">
    <property type="protein sequence ID" value="KAL3422098.1"/>
    <property type="molecule type" value="Genomic_DNA"/>
</dbReference>
<protein>
    <submittedName>
        <fullName evidence="2">Aldehyde dehydrogenase family 3 member B1</fullName>
    </submittedName>
</protein>